<accession>A0ABT9CGZ3</accession>
<dbReference type="InterPro" id="IPR018060">
    <property type="entry name" value="HTH_AraC"/>
</dbReference>
<dbReference type="PROSITE" id="PS01124">
    <property type="entry name" value="HTH_ARAC_FAMILY_2"/>
    <property type="match status" value="1"/>
</dbReference>
<dbReference type="InterPro" id="IPR009057">
    <property type="entry name" value="Homeodomain-like_sf"/>
</dbReference>
<dbReference type="SMART" id="SM00342">
    <property type="entry name" value="HTH_ARAC"/>
    <property type="match status" value="1"/>
</dbReference>
<feature type="domain" description="HTH araC/xylS-type" evidence="9">
    <location>
        <begin position="407"/>
        <end position="505"/>
    </location>
</feature>
<evidence type="ECO:0000259" key="10">
    <source>
        <dbReference type="PROSITE" id="PS50110"/>
    </source>
</evidence>
<dbReference type="Pfam" id="PF12833">
    <property type="entry name" value="HTH_18"/>
    <property type="match status" value="1"/>
</dbReference>
<keyword evidence="5" id="KW-0805">Transcription regulation</keyword>
<evidence type="ECO:0000256" key="3">
    <source>
        <dbReference type="ARBA" id="ARBA00022553"/>
    </source>
</evidence>
<keyword evidence="4" id="KW-0902">Two-component regulatory system</keyword>
<evidence type="ECO:0000256" key="4">
    <source>
        <dbReference type="ARBA" id="ARBA00023012"/>
    </source>
</evidence>
<evidence type="ECO:0000259" key="9">
    <source>
        <dbReference type="PROSITE" id="PS01124"/>
    </source>
</evidence>
<evidence type="ECO:0000256" key="8">
    <source>
        <dbReference type="PROSITE-ProRule" id="PRU00169"/>
    </source>
</evidence>
<evidence type="ECO:0000256" key="1">
    <source>
        <dbReference type="ARBA" id="ARBA00004496"/>
    </source>
</evidence>
<feature type="domain" description="Response regulatory" evidence="10">
    <location>
        <begin position="3"/>
        <end position="120"/>
    </location>
</feature>
<dbReference type="SMART" id="SM00448">
    <property type="entry name" value="REC"/>
    <property type="match status" value="1"/>
</dbReference>
<dbReference type="CDD" id="cd17536">
    <property type="entry name" value="REC_YesN-like"/>
    <property type="match status" value="1"/>
</dbReference>
<dbReference type="SUPFAM" id="SSF52172">
    <property type="entry name" value="CheY-like"/>
    <property type="match status" value="1"/>
</dbReference>
<keyword evidence="3 8" id="KW-0597">Phosphoprotein</keyword>
<proteinExistence type="predicted"/>
<evidence type="ECO:0000256" key="5">
    <source>
        <dbReference type="ARBA" id="ARBA00023015"/>
    </source>
</evidence>
<dbReference type="Proteomes" id="UP001240171">
    <property type="component" value="Unassembled WGS sequence"/>
</dbReference>
<keyword evidence="6" id="KW-0238">DNA-binding</keyword>
<dbReference type="EMBL" id="JAUQTB010000013">
    <property type="protein sequence ID" value="MDO7908170.1"/>
    <property type="molecule type" value="Genomic_DNA"/>
</dbReference>
<comment type="caution">
    <text evidence="11">The sequence shown here is derived from an EMBL/GenBank/DDBJ whole genome shotgun (WGS) entry which is preliminary data.</text>
</comment>
<name>A0ABT9CGZ3_9BACL</name>
<protein>
    <submittedName>
        <fullName evidence="11">Response regulator transcription factor</fullName>
    </submittedName>
</protein>
<evidence type="ECO:0000256" key="7">
    <source>
        <dbReference type="ARBA" id="ARBA00023163"/>
    </source>
</evidence>
<comment type="subcellular location">
    <subcellularLocation>
        <location evidence="1">Cytoplasm</location>
    </subcellularLocation>
</comment>
<dbReference type="PROSITE" id="PS00041">
    <property type="entry name" value="HTH_ARAC_FAMILY_1"/>
    <property type="match status" value="1"/>
</dbReference>
<keyword evidence="12" id="KW-1185">Reference proteome</keyword>
<keyword evidence="2" id="KW-0963">Cytoplasm</keyword>
<keyword evidence="7" id="KW-0804">Transcription</keyword>
<dbReference type="PANTHER" id="PTHR42713:SF3">
    <property type="entry name" value="TRANSCRIPTIONAL REGULATORY PROTEIN HPTR"/>
    <property type="match status" value="1"/>
</dbReference>
<dbReference type="PANTHER" id="PTHR42713">
    <property type="entry name" value="HISTIDINE KINASE-RELATED"/>
    <property type="match status" value="1"/>
</dbReference>
<organism evidence="11 12">
    <name type="scientific">Paenibacillus lacisoli</name>
    <dbReference type="NCBI Taxonomy" id="3064525"/>
    <lineage>
        <taxon>Bacteria</taxon>
        <taxon>Bacillati</taxon>
        <taxon>Bacillota</taxon>
        <taxon>Bacilli</taxon>
        <taxon>Bacillales</taxon>
        <taxon>Paenibacillaceae</taxon>
        <taxon>Paenibacillus</taxon>
    </lineage>
</organism>
<evidence type="ECO:0000256" key="2">
    <source>
        <dbReference type="ARBA" id="ARBA00022490"/>
    </source>
</evidence>
<dbReference type="InterPro" id="IPR051552">
    <property type="entry name" value="HptR"/>
</dbReference>
<dbReference type="Pfam" id="PF00072">
    <property type="entry name" value="Response_reg"/>
    <property type="match status" value="1"/>
</dbReference>
<dbReference type="InterPro" id="IPR001789">
    <property type="entry name" value="Sig_transdc_resp-reg_receiver"/>
</dbReference>
<dbReference type="InterPro" id="IPR020449">
    <property type="entry name" value="Tscrpt_reg_AraC-type_HTH"/>
</dbReference>
<feature type="modified residue" description="4-aspartylphosphate" evidence="8">
    <location>
        <position position="55"/>
    </location>
</feature>
<sequence length="506" mass="58153">MYRVFIVDDEPFILEGLCEIIDWSELGFEIVGQAENGRLALEALESRKVDVLMTDISMPVMNGLELIREARKLHQELKVLILSGFNEFDYLKEAMKLGIENYLLKPINVDELESTLRNTAAKLDRQRADEKKPAFDKQILLDNTVYRWLNGTIALPELQERGELLGIRLDQPFVAVAVIRACYGFDSFVLLSAQLQEEPGWIRVRDMNGDTVLIAVMDDEAAGKERLHVVLERLCSAVPARESGLHVGVGSVRRLPEEAPVSYQEARKALEYVIVYPERRVMEHEQLETDRGQVQEAPVDWSRYVKRIMARDADGLADAIQEDLKQYRDCGAIRPEDLQHMALELVIRFKMELESIRHADDEPAMYQAALGRIRESSTFDELLGVLQEVGRRTVQTLLQDMKNPIISQVLNHIKLHFADEMSLKTLGSQYHLHPVYLGQLFHKETGETFAEYINKYRIEKAKEMLRSSNRKVQDIARQVGYWETGYFYKQFKKYVGISPTDYKGLG</sequence>
<dbReference type="PROSITE" id="PS50110">
    <property type="entry name" value="RESPONSE_REGULATORY"/>
    <property type="match status" value="1"/>
</dbReference>
<dbReference type="PRINTS" id="PR00032">
    <property type="entry name" value="HTHARAC"/>
</dbReference>
<dbReference type="Gene3D" id="3.40.50.2300">
    <property type="match status" value="1"/>
</dbReference>
<dbReference type="InterPro" id="IPR011006">
    <property type="entry name" value="CheY-like_superfamily"/>
</dbReference>
<evidence type="ECO:0000313" key="11">
    <source>
        <dbReference type="EMBL" id="MDO7908170.1"/>
    </source>
</evidence>
<dbReference type="InterPro" id="IPR041522">
    <property type="entry name" value="CdaR_GGDEF"/>
</dbReference>
<dbReference type="InterPro" id="IPR018062">
    <property type="entry name" value="HTH_AraC-typ_CS"/>
</dbReference>
<dbReference type="Pfam" id="PF17853">
    <property type="entry name" value="GGDEF_2"/>
    <property type="match status" value="1"/>
</dbReference>
<evidence type="ECO:0000256" key="6">
    <source>
        <dbReference type="ARBA" id="ARBA00023125"/>
    </source>
</evidence>
<gene>
    <name evidence="11" type="ORF">Q5741_17340</name>
</gene>
<dbReference type="SUPFAM" id="SSF46689">
    <property type="entry name" value="Homeodomain-like"/>
    <property type="match status" value="2"/>
</dbReference>
<reference evidence="11 12" key="1">
    <citation type="submission" date="2023-07" db="EMBL/GenBank/DDBJ databases">
        <title>Paenibacillus sp. JX-17 nov. isolated from soil.</title>
        <authorList>
            <person name="Wan Y."/>
            <person name="Liu B."/>
        </authorList>
    </citation>
    <scope>NUCLEOTIDE SEQUENCE [LARGE SCALE GENOMIC DNA]</scope>
    <source>
        <strain evidence="11 12">JX-17</strain>
    </source>
</reference>
<dbReference type="Gene3D" id="1.10.10.60">
    <property type="entry name" value="Homeodomain-like"/>
    <property type="match status" value="2"/>
</dbReference>
<evidence type="ECO:0000313" key="12">
    <source>
        <dbReference type="Proteomes" id="UP001240171"/>
    </source>
</evidence>
<dbReference type="RefSeq" id="WP_305025394.1">
    <property type="nucleotide sequence ID" value="NZ_JAUQTB010000013.1"/>
</dbReference>